<evidence type="ECO:0000256" key="1">
    <source>
        <dbReference type="SAM" id="MobiDB-lite"/>
    </source>
</evidence>
<name>A0A8C8YKM6_PROSS</name>
<reference evidence="2" key="2">
    <citation type="submission" date="2025-09" db="UniProtKB">
        <authorList>
            <consortium name="Ensembl"/>
        </authorList>
    </citation>
    <scope>IDENTIFICATION</scope>
</reference>
<dbReference type="Ensembl" id="ENSPSMT00000002029.1">
    <property type="protein sequence ID" value="ENSPSMP00000001737.1"/>
    <property type="gene ID" value="ENSPSMG00000001310.1"/>
</dbReference>
<proteinExistence type="predicted"/>
<protein>
    <submittedName>
        <fullName evidence="2">Uncharacterized protein</fullName>
    </submittedName>
</protein>
<keyword evidence="3" id="KW-1185">Reference proteome</keyword>
<dbReference type="AlphaFoldDB" id="A0A8C8YKM6"/>
<accession>A0A8C8YKM6</accession>
<evidence type="ECO:0000313" key="3">
    <source>
        <dbReference type="Proteomes" id="UP000694414"/>
    </source>
</evidence>
<dbReference type="Proteomes" id="UP000694414">
    <property type="component" value="Unplaced"/>
</dbReference>
<organism evidence="2 3">
    <name type="scientific">Prolemur simus</name>
    <name type="common">Greater bamboo lemur</name>
    <name type="synonym">Hapalemur simus</name>
    <dbReference type="NCBI Taxonomy" id="1328070"/>
    <lineage>
        <taxon>Eukaryota</taxon>
        <taxon>Metazoa</taxon>
        <taxon>Chordata</taxon>
        <taxon>Craniata</taxon>
        <taxon>Vertebrata</taxon>
        <taxon>Euteleostomi</taxon>
        <taxon>Mammalia</taxon>
        <taxon>Eutheria</taxon>
        <taxon>Euarchontoglires</taxon>
        <taxon>Primates</taxon>
        <taxon>Strepsirrhini</taxon>
        <taxon>Lemuriformes</taxon>
        <taxon>Lemuridae</taxon>
        <taxon>Prolemur</taxon>
    </lineage>
</organism>
<evidence type="ECO:0000313" key="2">
    <source>
        <dbReference type="Ensembl" id="ENSPSMP00000001737.1"/>
    </source>
</evidence>
<sequence length="195" mass="21248">MFKTTNREESTPPILFPLFNSLRGKGHRSQGCPSEPSSRGLQGELLSACHRPSGRVLCAPVLSIPGAPAPPTSSAGPRRRTKAPMALAWPERSSWSWRCPRRYRYSMRSTSERGRQACLRNSARTRASAPGFPRPARSSSRNRLSTCLCSRLCRLMAAAGRWVPPRPRLGICALEGTAPAGSLVPASRGREGARL</sequence>
<feature type="region of interest" description="Disordered" evidence="1">
    <location>
        <begin position="121"/>
        <end position="140"/>
    </location>
</feature>
<dbReference type="GeneTree" id="ENSGT00860000135857"/>
<reference evidence="2" key="1">
    <citation type="submission" date="2025-08" db="UniProtKB">
        <authorList>
            <consortium name="Ensembl"/>
        </authorList>
    </citation>
    <scope>IDENTIFICATION</scope>
</reference>